<name>A0A2Z6MIC8_TRISU</name>
<dbReference type="Gene3D" id="3.60.10.10">
    <property type="entry name" value="Endonuclease/exonuclease/phosphatase"/>
    <property type="match status" value="1"/>
</dbReference>
<evidence type="ECO:0000313" key="2">
    <source>
        <dbReference type="Proteomes" id="UP000242715"/>
    </source>
</evidence>
<proteinExistence type="predicted"/>
<dbReference type="Proteomes" id="UP000242715">
    <property type="component" value="Unassembled WGS sequence"/>
</dbReference>
<reference evidence="2" key="1">
    <citation type="journal article" date="2017" name="Front. Plant Sci.">
        <title>Climate Clever Clovers: New Paradigm to Reduce the Environmental Footprint of Ruminants by Breeding Low Methanogenic Forages Utilizing Haplotype Variation.</title>
        <authorList>
            <person name="Kaur P."/>
            <person name="Appels R."/>
            <person name="Bayer P.E."/>
            <person name="Keeble-Gagnere G."/>
            <person name="Wang J."/>
            <person name="Hirakawa H."/>
            <person name="Shirasawa K."/>
            <person name="Vercoe P."/>
            <person name="Stefanova K."/>
            <person name="Durmic Z."/>
            <person name="Nichols P."/>
            <person name="Revell C."/>
            <person name="Isobe S.N."/>
            <person name="Edwards D."/>
            <person name="Erskine W."/>
        </authorList>
    </citation>
    <scope>NUCLEOTIDE SEQUENCE [LARGE SCALE GENOMIC DNA]</scope>
    <source>
        <strain evidence="2">cv. Daliak</strain>
    </source>
</reference>
<dbReference type="EMBL" id="DF973490">
    <property type="protein sequence ID" value="GAU32416.1"/>
    <property type="molecule type" value="Genomic_DNA"/>
</dbReference>
<dbReference type="InterPro" id="IPR036691">
    <property type="entry name" value="Endo/exonu/phosph_ase_sf"/>
</dbReference>
<gene>
    <name evidence="1" type="ORF">TSUD_221050</name>
</gene>
<dbReference type="OrthoDB" id="1431238at2759"/>
<dbReference type="PANTHER" id="PTHR33710:SF64">
    <property type="entry name" value="ENDONUCLEASE_EXONUCLEASE_PHOSPHATASE DOMAIN-CONTAINING PROTEIN"/>
    <property type="match status" value="1"/>
</dbReference>
<dbReference type="PANTHER" id="PTHR33710">
    <property type="entry name" value="BNAC02G09200D PROTEIN"/>
    <property type="match status" value="1"/>
</dbReference>
<dbReference type="SUPFAM" id="SSF56219">
    <property type="entry name" value="DNase I-like"/>
    <property type="match status" value="1"/>
</dbReference>
<protein>
    <recommendedName>
        <fullName evidence="3">Reverse transcriptase domain-containing protein</fullName>
    </recommendedName>
</protein>
<evidence type="ECO:0000313" key="1">
    <source>
        <dbReference type="EMBL" id="GAU32416.1"/>
    </source>
</evidence>
<dbReference type="AlphaFoldDB" id="A0A2Z6MIC8"/>
<keyword evidence="2" id="KW-1185">Reference proteome</keyword>
<evidence type="ECO:0008006" key="3">
    <source>
        <dbReference type="Google" id="ProtNLM"/>
    </source>
</evidence>
<accession>A0A2Z6MIC8</accession>
<organism evidence="1 2">
    <name type="scientific">Trifolium subterraneum</name>
    <name type="common">Subterranean clover</name>
    <dbReference type="NCBI Taxonomy" id="3900"/>
    <lineage>
        <taxon>Eukaryota</taxon>
        <taxon>Viridiplantae</taxon>
        <taxon>Streptophyta</taxon>
        <taxon>Embryophyta</taxon>
        <taxon>Tracheophyta</taxon>
        <taxon>Spermatophyta</taxon>
        <taxon>Magnoliopsida</taxon>
        <taxon>eudicotyledons</taxon>
        <taxon>Gunneridae</taxon>
        <taxon>Pentapetalae</taxon>
        <taxon>rosids</taxon>
        <taxon>fabids</taxon>
        <taxon>Fabales</taxon>
        <taxon>Fabaceae</taxon>
        <taxon>Papilionoideae</taxon>
        <taxon>50 kb inversion clade</taxon>
        <taxon>NPAAA clade</taxon>
        <taxon>Hologalegina</taxon>
        <taxon>IRL clade</taxon>
        <taxon>Trifolieae</taxon>
        <taxon>Trifolium</taxon>
    </lineage>
</organism>
<sequence>MSGKRKHWKKLLEFKLSHDQGEWCLGGDFNTILKGGKARELWYWWRESGGEGKICSIFDNMEVIDIPVTGKKYSWFSANGVAMSRLDQFLLSEGFMEKGGISTQWIGDCDISDDCPIWLICSNLNWGPKPFKLNNCWESLKVWNREVFGLIDLKIDKTVKEINKAEDLATNVTIEIIDGVVVLNEIVDLAKRRKDECLLFKVDFERAYDTVNWGFLERMMIKMGFLDAEGLAGMMRRAVDIGKFKGFKLNDNIQFQILQFADDTILMGKGISVGANPRRRETWKPVLEAMSNRLSTRLKRYPIDKNNNSMRLRMF</sequence>